<evidence type="ECO:0000256" key="4">
    <source>
        <dbReference type="ARBA" id="ARBA00022475"/>
    </source>
</evidence>
<keyword evidence="12" id="KW-0206">Cytoskeleton</keyword>
<reference evidence="14" key="1">
    <citation type="submission" date="2015-07" db="EMBL/GenBank/DDBJ databases">
        <title>MeaNS - Measles Nucleotide Surveillance Program.</title>
        <authorList>
            <person name="Tran T."/>
            <person name="Druce J."/>
        </authorList>
    </citation>
    <scope>NUCLEOTIDE SEQUENCE</scope>
    <source>
        <strain evidence="14">UCB-OBI-ISO-001</strain>
        <tissue evidence="14">Gonad</tissue>
    </source>
</reference>
<sequence length="282" mass="31369">MRPTHISNETFGGFLPVGIYGWRKRCLYAFILLLMILVIMNLALTVWILRVLDFSIGGMGKLRILDKGIRVDGRTEFTKTLYTSKINSLPKKPLFVESSANVTIEARDKTGAVTNQLIIGENNIESRGDRFEIKDKKGRESLVITRDHIELYRSKLVQKGNTLFDGSIETPTVHSPNNRPLVIEAPESSVKLVGHTGVNLISASGKVELKSSQDISFHSGKSFISFDAKGIYLKNLKINRDAGGNSTNFNAKVFQLCMCNTGRLFLAPPTEECMATNDACRR</sequence>
<keyword evidence="5" id="KW-0963">Cytoplasm</keyword>
<evidence type="ECO:0000256" key="8">
    <source>
        <dbReference type="ARBA" id="ARBA00022989"/>
    </source>
</evidence>
<keyword evidence="4" id="KW-1003">Cell membrane</keyword>
<evidence type="ECO:0000313" key="14">
    <source>
        <dbReference type="EMBL" id="KOF94343.1"/>
    </source>
</evidence>
<dbReference type="AlphaFoldDB" id="A0A0L8HYM7"/>
<dbReference type="GO" id="GO:0042383">
    <property type="term" value="C:sarcolemma"/>
    <property type="evidence" value="ECO:0007669"/>
    <property type="project" value="UniProtKB-SubCell"/>
</dbReference>
<evidence type="ECO:0000256" key="9">
    <source>
        <dbReference type="ARBA" id="ARBA00023136"/>
    </source>
</evidence>
<gene>
    <name evidence="14" type="ORF">OCBIM_22001999mg</name>
</gene>
<evidence type="ECO:0000256" key="1">
    <source>
        <dbReference type="ARBA" id="ARBA00004245"/>
    </source>
</evidence>
<dbReference type="GO" id="GO:0005856">
    <property type="term" value="C:cytoskeleton"/>
    <property type="evidence" value="ECO:0007669"/>
    <property type="project" value="UniProtKB-SubCell"/>
</dbReference>
<feature type="transmembrane region" description="Helical" evidence="13">
    <location>
        <begin position="27"/>
        <end position="49"/>
    </location>
</feature>
<dbReference type="PANTHER" id="PTHR12939:SF10">
    <property type="entry name" value="EG:4F1.1 PROTEIN"/>
    <property type="match status" value="1"/>
</dbReference>
<dbReference type="GO" id="GO:0016012">
    <property type="term" value="C:sarcoglycan complex"/>
    <property type="evidence" value="ECO:0007669"/>
    <property type="project" value="InterPro"/>
</dbReference>
<keyword evidence="10" id="KW-1015">Disulfide bond</keyword>
<dbReference type="InterPro" id="IPR006875">
    <property type="entry name" value="Sarcoglycan"/>
</dbReference>
<dbReference type="STRING" id="37653.A0A0L8HYM7"/>
<name>A0A0L8HYM7_OCTBM</name>
<keyword evidence="9 13" id="KW-0472">Membrane</keyword>
<evidence type="ECO:0000256" key="7">
    <source>
        <dbReference type="ARBA" id="ARBA00022968"/>
    </source>
</evidence>
<evidence type="ECO:0000256" key="2">
    <source>
        <dbReference type="ARBA" id="ARBA00004274"/>
    </source>
</evidence>
<dbReference type="EMBL" id="KQ416979">
    <property type="protein sequence ID" value="KOF94343.1"/>
    <property type="molecule type" value="Genomic_DNA"/>
</dbReference>
<evidence type="ECO:0000256" key="6">
    <source>
        <dbReference type="ARBA" id="ARBA00022692"/>
    </source>
</evidence>
<keyword evidence="7" id="KW-0735">Signal-anchor</keyword>
<organism evidence="14">
    <name type="scientific">Octopus bimaculoides</name>
    <name type="common">California two-spotted octopus</name>
    <dbReference type="NCBI Taxonomy" id="37653"/>
    <lineage>
        <taxon>Eukaryota</taxon>
        <taxon>Metazoa</taxon>
        <taxon>Spiralia</taxon>
        <taxon>Lophotrochozoa</taxon>
        <taxon>Mollusca</taxon>
        <taxon>Cephalopoda</taxon>
        <taxon>Coleoidea</taxon>
        <taxon>Octopodiformes</taxon>
        <taxon>Octopoda</taxon>
        <taxon>Incirrata</taxon>
        <taxon>Octopodidae</taxon>
        <taxon>Octopus</taxon>
    </lineage>
</organism>
<accession>A0A0L8HYM7</accession>
<protein>
    <recommendedName>
        <fullName evidence="15">Beta-sarcoglycan</fullName>
    </recommendedName>
</protein>
<evidence type="ECO:0000256" key="5">
    <source>
        <dbReference type="ARBA" id="ARBA00022490"/>
    </source>
</evidence>
<evidence type="ECO:0000256" key="13">
    <source>
        <dbReference type="SAM" id="Phobius"/>
    </source>
</evidence>
<evidence type="ECO:0008006" key="15">
    <source>
        <dbReference type="Google" id="ProtNLM"/>
    </source>
</evidence>
<dbReference type="OMA" id="SPHSICA"/>
<keyword evidence="11" id="KW-0325">Glycoprotein</keyword>
<proteinExistence type="inferred from homology"/>
<dbReference type="PANTHER" id="PTHR12939">
    <property type="entry name" value="SARCOGLYCAN"/>
    <property type="match status" value="1"/>
</dbReference>
<comment type="subcellular location">
    <subcellularLocation>
        <location evidence="2">Cell membrane</location>
        <location evidence="2">Sarcolemma</location>
        <topology evidence="2">Single-pass type II membrane protein</topology>
    </subcellularLocation>
    <subcellularLocation>
        <location evidence="1">Cytoplasm</location>
        <location evidence="1">Cytoskeleton</location>
    </subcellularLocation>
</comment>
<keyword evidence="6 13" id="KW-0812">Transmembrane</keyword>
<evidence type="ECO:0000256" key="12">
    <source>
        <dbReference type="ARBA" id="ARBA00023212"/>
    </source>
</evidence>
<dbReference type="OrthoDB" id="8881719at2759"/>
<dbReference type="Pfam" id="PF04790">
    <property type="entry name" value="Sarcoglycan_1"/>
    <property type="match status" value="1"/>
</dbReference>
<evidence type="ECO:0000256" key="3">
    <source>
        <dbReference type="ARBA" id="ARBA00007574"/>
    </source>
</evidence>
<comment type="similarity">
    <text evidence="3">Belongs to the sarcoglycan beta/delta/gamma/zeta family.</text>
</comment>
<keyword evidence="8 13" id="KW-1133">Transmembrane helix</keyword>
<dbReference type="InterPro" id="IPR039972">
    <property type="entry name" value="Sarcoglycan_gamma/delta/zeta"/>
</dbReference>
<evidence type="ECO:0000256" key="10">
    <source>
        <dbReference type="ARBA" id="ARBA00023157"/>
    </source>
</evidence>
<evidence type="ECO:0000256" key="11">
    <source>
        <dbReference type="ARBA" id="ARBA00023180"/>
    </source>
</evidence>